<dbReference type="GO" id="GO:0009306">
    <property type="term" value="P:protein secretion"/>
    <property type="evidence" value="ECO:0007669"/>
    <property type="project" value="InterPro"/>
</dbReference>
<name>A0A4R7JZS2_9GAMM</name>
<dbReference type="OrthoDB" id="5555605at2"/>
<dbReference type="GO" id="GO:0005886">
    <property type="term" value="C:plasma membrane"/>
    <property type="evidence" value="ECO:0007669"/>
    <property type="project" value="InterPro"/>
</dbReference>
<evidence type="ECO:0000256" key="4">
    <source>
        <dbReference type="ARBA" id="ARBA00023136"/>
    </source>
</evidence>
<dbReference type="AlphaFoldDB" id="A0A4R7JZS2"/>
<sequence length="1252" mass="134716">MRVLGHVVRITLLVPLVALALALLVVGWLLLTETGGRWALDHVPGLRVEGFEGALASDWRARSLVYSNGQGMRLAVEQPELSWRPSCLFSVSLCVDNLSADGVAIALPDTGDAESPDTDAAITLPEISTPFSVEVARLDVGTITLNDSLILDHIGFSGVFSGSRLTIGALDVEREALSAGLDGTVRFEGDWPVDAGLELEYVLSGEDYPGTLALTSGLTGTVAELAVSADLTAPWQAHLAGVVEPLKPGVPADASLTSARFQATPDLQQSLILNQVMIHAQGNLDQGWQVAGNAHLNTAPELPLSVRGHVDTQGAVVEHINIQDEQDRYLRAHDGAVSWTDGLEVSGVLDWSRFPWLRLFPDLEAPPVALERAGLDFSLRGDRYTGVLDAQLFTPGGPVGLKTDLEGNFQKIRLDALSVASADGRAFGKADIAWVDGISWNTRLELAGISPARWVAPMHGELSGLLRSQGRSGDEGLQADGDLSLAGSLRGQALWMKTAAELDGNQWRVRELEAMFGDNRLTGSATQTDSLAARMELDLPVLSQLWTGLSGDVNASLDATDLVREPQGSLSVEGSDIGYEPTELTLESINASATLREALSGQARILWQGLDVAGQRIDSGEVHAEGNQQNHEVSVSVSHPDAKLRLSAAGGWQDGQWQGQLDGGGVQAVEQHWLMTTPASLLVDATGSVALGSHCWGWNDAQLCAGDQRLYPEQHLELALNNFPTEVLRGVLPLDMRWRERLNGAARISMTDAGPQGSVWLDAGAGKVSLRQILDPDDLDAAEVDPETQERWVPLVYDAFRVEARLTPEEAEVNARLSGPELGQFRADLNVDPNKPGNPLNGEIAAENFDLAFVRPFLDLETVEGRLRGNASLSGVLTSPQVQGSIQLEEGRLLDQRLPLRFDALSLDAVIDGTQADITGEWRSGEEGTGTLDGQASWDEGPRADLSLTGDKLPVSVEPFARVTVFPDMRVRYGPQGLNVTGRVDVPRGSVTIESLPESATGVSEDEVIVGEEKESRGLRLGMDLVVVIGEERVSFNGFGVTGDLTGRLRLTDDMTANGELNLDNGRYELYGQDLTIRRAQLLFSGPLDRPYLDIEAIRTVDEVVAGIRLTGPADEPRAEIFSEPTMSEQEALSYLVLGRPLQGEGDSYAMERAAIGLGLAQAAPVTREIGEKVGIEDLQLETEGRGDETSVVASGYLTERLSVRYGVGLFEPVNRVALRYDLSRRLYLEAASGLASSLDIFYQRDFGKPGE</sequence>
<feature type="domain" description="Translocation and assembly module TamB C-terminal" evidence="7">
    <location>
        <begin position="924"/>
        <end position="1247"/>
    </location>
</feature>
<dbReference type="PANTHER" id="PTHR36985">
    <property type="entry name" value="TRANSLOCATION AND ASSEMBLY MODULE SUBUNIT TAMB"/>
    <property type="match status" value="1"/>
</dbReference>
<dbReference type="PANTHER" id="PTHR36985:SF1">
    <property type="entry name" value="TRANSLOCATION AND ASSEMBLY MODULE SUBUNIT TAMB"/>
    <property type="match status" value="1"/>
</dbReference>
<protein>
    <submittedName>
        <fullName evidence="8">Translocation and assembly module TamB</fullName>
    </submittedName>
</protein>
<dbReference type="InterPro" id="IPR007452">
    <property type="entry name" value="TamB_C"/>
</dbReference>
<dbReference type="RefSeq" id="WP_133735235.1">
    <property type="nucleotide sequence ID" value="NZ_SOAX01000002.1"/>
</dbReference>
<feature type="transmembrane region" description="Helical" evidence="6">
    <location>
        <begin position="12"/>
        <end position="31"/>
    </location>
</feature>
<dbReference type="GO" id="GO:0097347">
    <property type="term" value="C:TAM protein secretion complex"/>
    <property type="evidence" value="ECO:0007669"/>
    <property type="project" value="TreeGrafter"/>
</dbReference>
<keyword evidence="3 6" id="KW-1133">Transmembrane helix</keyword>
<dbReference type="EMBL" id="SOAX01000002">
    <property type="protein sequence ID" value="TDT43147.1"/>
    <property type="molecule type" value="Genomic_DNA"/>
</dbReference>
<accession>A0A4R7JZS2</accession>
<feature type="region of interest" description="Disordered" evidence="5">
    <location>
        <begin position="920"/>
        <end position="941"/>
    </location>
</feature>
<reference evidence="8 9" key="1">
    <citation type="submission" date="2019-03" db="EMBL/GenBank/DDBJ databases">
        <title>Genomic Encyclopedia of Type Strains, Phase IV (KMG-IV): sequencing the most valuable type-strain genomes for metagenomic binning, comparative biology and taxonomic classification.</title>
        <authorList>
            <person name="Goeker M."/>
        </authorList>
    </citation>
    <scope>NUCLEOTIDE SEQUENCE [LARGE SCALE GENOMIC DNA]</scope>
    <source>
        <strain evidence="8 9">DSM 15505</strain>
    </source>
</reference>
<evidence type="ECO:0000256" key="6">
    <source>
        <dbReference type="SAM" id="Phobius"/>
    </source>
</evidence>
<evidence type="ECO:0000256" key="3">
    <source>
        <dbReference type="ARBA" id="ARBA00022989"/>
    </source>
</evidence>
<comment type="caution">
    <text evidence="8">The sequence shown here is derived from an EMBL/GenBank/DDBJ whole genome shotgun (WGS) entry which is preliminary data.</text>
</comment>
<gene>
    <name evidence="8" type="ORF">DES49_0957</name>
</gene>
<dbReference type="Pfam" id="PF04357">
    <property type="entry name" value="TamB"/>
    <property type="match status" value="1"/>
</dbReference>
<keyword evidence="2 6" id="KW-0812">Transmembrane</keyword>
<evidence type="ECO:0000256" key="2">
    <source>
        <dbReference type="ARBA" id="ARBA00022692"/>
    </source>
</evidence>
<keyword evidence="9" id="KW-1185">Reference proteome</keyword>
<proteinExistence type="predicted"/>
<comment type="subcellular location">
    <subcellularLocation>
        <location evidence="1">Membrane</location>
        <topology evidence="1">Single-pass membrane protein</topology>
    </subcellularLocation>
</comment>
<dbReference type="Proteomes" id="UP000295830">
    <property type="component" value="Unassembled WGS sequence"/>
</dbReference>
<evidence type="ECO:0000313" key="9">
    <source>
        <dbReference type="Proteomes" id="UP000295830"/>
    </source>
</evidence>
<evidence type="ECO:0000256" key="1">
    <source>
        <dbReference type="ARBA" id="ARBA00004167"/>
    </source>
</evidence>
<evidence type="ECO:0000259" key="7">
    <source>
        <dbReference type="Pfam" id="PF04357"/>
    </source>
</evidence>
<organism evidence="8 9">
    <name type="scientific">Halospina denitrificans</name>
    <dbReference type="NCBI Taxonomy" id="332522"/>
    <lineage>
        <taxon>Bacteria</taxon>
        <taxon>Pseudomonadati</taxon>
        <taxon>Pseudomonadota</taxon>
        <taxon>Gammaproteobacteria</taxon>
        <taxon>Halospina</taxon>
    </lineage>
</organism>
<keyword evidence="4 6" id="KW-0472">Membrane</keyword>
<evidence type="ECO:0000256" key="5">
    <source>
        <dbReference type="SAM" id="MobiDB-lite"/>
    </source>
</evidence>
<evidence type="ECO:0000313" key="8">
    <source>
        <dbReference type="EMBL" id="TDT43147.1"/>
    </source>
</evidence>